<accession>A0ABV6PQH5</accession>
<evidence type="ECO:0000256" key="1">
    <source>
        <dbReference type="SAM" id="MobiDB-lite"/>
    </source>
</evidence>
<dbReference type="RefSeq" id="WP_293221435.1">
    <property type="nucleotide sequence ID" value="NZ_JBHLTN010000010.1"/>
</dbReference>
<feature type="signal peptide" evidence="2">
    <location>
        <begin position="1"/>
        <end position="23"/>
    </location>
</feature>
<protein>
    <recommendedName>
        <fullName evidence="5">DUF4148 domain-containing protein</fullName>
    </recommendedName>
</protein>
<dbReference type="Proteomes" id="UP001589834">
    <property type="component" value="Unassembled WGS sequence"/>
</dbReference>
<feature type="region of interest" description="Disordered" evidence="1">
    <location>
        <begin position="84"/>
        <end position="109"/>
    </location>
</feature>
<sequence>MKFVMFVGAALLGAMMGSVPAAAQMAPVPTDEAGARAASEDKAVQRLPQRSPLWMAVEAEYRQRGAERSVDDRRLTAAQRQELREQIRRGSGAAPSAVVSPVTDARSAR</sequence>
<reference evidence="3 4" key="1">
    <citation type="submission" date="2024-09" db="EMBL/GenBank/DDBJ databases">
        <authorList>
            <person name="Sun Q."/>
            <person name="Mori K."/>
        </authorList>
    </citation>
    <scope>NUCLEOTIDE SEQUENCE [LARGE SCALE GENOMIC DNA]</scope>
    <source>
        <strain evidence="3 4">NCAIM B.02336</strain>
    </source>
</reference>
<keyword evidence="2" id="KW-0732">Signal</keyword>
<gene>
    <name evidence="3" type="ORF">ACFFGG_05910</name>
</gene>
<name>A0ABV6PQH5_9BURK</name>
<organism evidence="3 4">
    <name type="scientific">Ottowia pentelensis</name>
    <dbReference type="NCBI Taxonomy" id="511108"/>
    <lineage>
        <taxon>Bacteria</taxon>
        <taxon>Pseudomonadati</taxon>
        <taxon>Pseudomonadota</taxon>
        <taxon>Betaproteobacteria</taxon>
        <taxon>Burkholderiales</taxon>
        <taxon>Comamonadaceae</taxon>
        <taxon>Ottowia</taxon>
    </lineage>
</organism>
<evidence type="ECO:0000313" key="3">
    <source>
        <dbReference type="EMBL" id="MFC0592087.1"/>
    </source>
</evidence>
<proteinExistence type="predicted"/>
<comment type="caution">
    <text evidence="3">The sequence shown here is derived from an EMBL/GenBank/DDBJ whole genome shotgun (WGS) entry which is preliminary data.</text>
</comment>
<dbReference type="EMBL" id="JBHLTN010000010">
    <property type="protein sequence ID" value="MFC0592087.1"/>
    <property type="molecule type" value="Genomic_DNA"/>
</dbReference>
<evidence type="ECO:0000256" key="2">
    <source>
        <dbReference type="SAM" id="SignalP"/>
    </source>
</evidence>
<evidence type="ECO:0008006" key="5">
    <source>
        <dbReference type="Google" id="ProtNLM"/>
    </source>
</evidence>
<keyword evidence="4" id="KW-1185">Reference proteome</keyword>
<evidence type="ECO:0000313" key="4">
    <source>
        <dbReference type="Proteomes" id="UP001589834"/>
    </source>
</evidence>
<feature type="chain" id="PRO_5045965922" description="DUF4148 domain-containing protein" evidence="2">
    <location>
        <begin position="24"/>
        <end position="109"/>
    </location>
</feature>